<comment type="subcellular location">
    <subcellularLocation>
        <location evidence="1">Cell inner membrane</location>
        <topology evidence="1">Multi-pass membrane protein</topology>
    </subcellularLocation>
</comment>
<evidence type="ECO:0000256" key="7">
    <source>
        <dbReference type="ARBA" id="ARBA00023136"/>
    </source>
</evidence>
<dbReference type="RefSeq" id="WP_269311586.1">
    <property type="nucleotide sequence ID" value="NZ_CP114052.1"/>
</dbReference>
<reference evidence="10" key="1">
    <citation type="submission" date="2022-12" db="EMBL/GenBank/DDBJ databases">
        <title>Peptostreptococcus.</title>
        <authorList>
            <person name="Lee S.H."/>
        </authorList>
    </citation>
    <scope>NUCLEOTIDE SEQUENCE</scope>
    <source>
        <strain evidence="10">CBA3647</strain>
    </source>
</reference>
<feature type="transmembrane region" description="Helical" evidence="9">
    <location>
        <begin position="65"/>
        <end position="85"/>
    </location>
</feature>
<feature type="transmembrane region" description="Helical" evidence="9">
    <location>
        <begin position="190"/>
        <end position="210"/>
    </location>
</feature>
<accession>A0ABY7JNE0</accession>
<evidence type="ECO:0000256" key="9">
    <source>
        <dbReference type="SAM" id="Phobius"/>
    </source>
</evidence>
<name>A0ABY7JNE0_9FIRM</name>
<dbReference type="Proteomes" id="UP001164187">
    <property type="component" value="Chromosome"/>
</dbReference>
<evidence type="ECO:0000256" key="1">
    <source>
        <dbReference type="ARBA" id="ARBA00004429"/>
    </source>
</evidence>
<feature type="transmembrane region" description="Helical" evidence="9">
    <location>
        <begin position="291"/>
        <end position="310"/>
    </location>
</feature>
<evidence type="ECO:0000313" key="11">
    <source>
        <dbReference type="Proteomes" id="UP001164187"/>
    </source>
</evidence>
<keyword evidence="11" id="KW-1185">Reference proteome</keyword>
<keyword evidence="2" id="KW-0813">Transport</keyword>
<evidence type="ECO:0000256" key="6">
    <source>
        <dbReference type="ARBA" id="ARBA00022989"/>
    </source>
</evidence>
<evidence type="ECO:0000313" key="10">
    <source>
        <dbReference type="EMBL" id="WAW14893.1"/>
    </source>
</evidence>
<protein>
    <submittedName>
        <fullName evidence="10">YeeE/YedE family protein</fullName>
    </submittedName>
</protein>
<evidence type="ECO:0000256" key="2">
    <source>
        <dbReference type="ARBA" id="ARBA00022448"/>
    </source>
</evidence>
<dbReference type="EMBL" id="CP114052">
    <property type="protein sequence ID" value="WAW14893.1"/>
    <property type="molecule type" value="Genomic_DNA"/>
</dbReference>
<proteinExistence type="inferred from homology"/>
<keyword evidence="6 9" id="KW-1133">Transmembrane helix</keyword>
<dbReference type="PANTHER" id="PTHR30574">
    <property type="entry name" value="INNER MEMBRANE PROTEIN YEDE"/>
    <property type="match status" value="1"/>
</dbReference>
<feature type="transmembrane region" description="Helical" evidence="9">
    <location>
        <begin position="331"/>
        <end position="350"/>
    </location>
</feature>
<feature type="transmembrane region" description="Helical" evidence="9">
    <location>
        <begin position="7"/>
        <end position="24"/>
    </location>
</feature>
<feature type="transmembrane region" description="Helical" evidence="9">
    <location>
        <begin position="105"/>
        <end position="125"/>
    </location>
</feature>
<dbReference type="Pfam" id="PF04143">
    <property type="entry name" value="Sulf_transp"/>
    <property type="match status" value="1"/>
</dbReference>
<evidence type="ECO:0000256" key="4">
    <source>
        <dbReference type="ARBA" id="ARBA00022519"/>
    </source>
</evidence>
<feature type="transmembrane region" description="Helical" evidence="9">
    <location>
        <begin position="132"/>
        <end position="152"/>
    </location>
</feature>
<evidence type="ECO:0000256" key="3">
    <source>
        <dbReference type="ARBA" id="ARBA00022475"/>
    </source>
</evidence>
<keyword evidence="7 9" id="KW-0472">Membrane</keyword>
<organism evidence="10 11">
    <name type="scientific">Peptostreptococcus equinus</name>
    <dbReference type="NCBI Taxonomy" id="3003601"/>
    <lineage>
        <taxon>Bacteria</taxon>
        <taxon>Bacillati</taxon>
        <taxon>Bacillota</taxon>
        <taxon>Clostridia</taxon>
        <taxon>Peptostreptococcales</taxon>
        <taxon>Peptostreptococcaceae</taxon>
        <taxon>Peptostreptococcus</taxon>
    </lineage>
</organism>
<dbReference type="InterPro" id="IPR007272">
    <property type="entry name" value="Sulf_transp_TsuA/YedE"/>
</dbReference>
<keyword evidence="4" id="KW-0997">Cell inner membrane</keyword>
<gene>
    <name evidence="10" type="ORF">O0R46_09950</name>
</gene>
<feature type="transmembrane region" description="Helical" evidence="9">
    <location>
        <begin position="399"/>
        <end position="419"/>
    </location>
</feature>
<feature type="transmembrane region" description="Helical" evidence="9">
    <location>
        <begin position="261"/>
        <end position="285"/>
    </location>
</feature>
<keyword evidence="5 9" id="KW-0812">Transmembrane</keyword>
<dbReference type="PANTHER" id="PTHR30574:SF1">
    <property type="entry name" value="SULPHUR TRANSPORT DOMAIN-CONTAINING PROTEIN"/>
    <property type="match status" value="1"/>
</dbReference>
<evidence type="ECO:0000256" key="8">
    <source>
        <dbReference type="ARBA" id="ARBA00035655"/>
    </source>
</evidence>
<evidence type="ECO:0000256" key="5">
    <source>
        <dbReference type="ARBA" id="ARBA00022692"/>
    </source>
</evidence>
<sequence>MNKRERIIGFILILLSLVFGRFYLESDILFFRLVIGIGLGYTLTRGYSGFAGSINRSFRTGSTRLLRTMMFMFFITALMSTAVLFKHDPSKFDLWINPINTGLLLGGILFGFGMAFSSCCASGVLTDLVTGLPRAIITLIFFCFGVFIGFPIQNSQAWVNKSIISSPTGTKIGYGGIYLPDLFKFDGLEGYLGAMILTGCFCFLVVYISYKYESNRKKNNTYFGHASEEMQLVENNIGEFDTVKHSIFSEEMYKRIFVRSWTLKTAAIIIAVIFTILMGVTKAGWGASTPYGLWFGKFLMLFGVSSKSLSNFTLMPDVAFSMPFFSHPINVQNFGIVVGTAMYLLTAGIFKQTFYSELKINSKEALFYVLGGFSMGFGTRLSNGCNVGALYTPIANFSLSGWIFLVFLAIGGILGNILAKKVNL</sequence>
<comment type="similarity">
    <text evidence="8">Belongs to the TsuA/YedE (TC 9.B.102) family.</text>
</comment>
<feature type="transmembrane region" description="Helical" evidence="9">
    <location>
        <begin position="30"/>
        <end position="53"/>
    </location>
</feature>
<keyword evidence="3" id="KW-1003">Cell membrane</keyword>